<sequence length="107" mass="12170">MSFASTLTHAIYALLTGFAYLQHDAEYIVSSIRESRSDEKQISILTGTKRMHMSADTMNDWPAWIEALQVVQGMFTMMSNIVNNGSYKWQCCVNKKIKATIIGRRCN</sequence>
<keyword evidence="1" id="KW-0732">Signal</keyword>
<comment type="caution">
    <text evidence="2">The sequence shown here is derived from an EMBL/GenBank/DDBJ whole genome shotgun (WGS) entry which is preliminary data.</text>
</comment>
<dbReference type="EMBL" id="SZYD01000005">
    <property type="protein sequence ID" value="KAD6119332.1"/>
    <property type="molecule type" value="Genomic_DNA"/>
</dbReference>
<organism evidence="2 4">
    <name type="scientific">Mikania micrantha</name>
    <name type="common">bitter vine</name>
    <dbReference type="NCBI Taxonomy" id="192012"/>
    <lineage>
        <taxon>Eukaryota</taxon>
        <taxon>Viridiplantae</taxon>
        <taxon>Streptophyta</taxon>
        <taxon>Embryophyta</taxon>
        <taxon>Tracheophyta</taxon>
        <taxon>Spermatophyta</taxon>
        <taxon>Magnoliopsida</taxon>
        <taxon>eudicotyledons</taxon>
        <taxon>Gunneridae</taxon>
        <taxon>Pentapetalae</taxon>
        <taxon>asterids</taxon>
        <taxon>campanulids</taxon>
        <taxon>Asterales</taxon>
        <taxon>Asteraceae</taxon>
        <taxon>Asteroideae</taxon>
        <taxon>Heliantheae alliance</taxon>
        <taxon>Eupatorieae</taxon>
        <taxon>Mikania</taxon>
    </lineage>
</organism>
<reference evidence="2 4" key="1">
    <citation type="submission" date="2019-05" db="EMBL/GenBank/DDBJ databases">
        <title>Mikania micrantha, genome provides insights into the molecular mechanism of rapid growth.</title>
        <authorList>
            <person name="Liu B."/>
        </authorList>
    </citation>
    <scope>NUCLEOTIDE SEQUENCE [LARGE SCALE GENOMIC DNA]</scope>
    <source>
        <strain evidence="2">NLD-2019</strain>
        <tissue evidence="2">Leaf</tissue>
    </source>
</reference>
<evidence type="ECO:0000313" key="2">
    <source>
        <dbReference type="EMBL" id="KAD0689513.1"/>
    </source>
</evidence>
<name>A0A5N6LFY8_9ASTR</name>
<accession>A0A5N6LFY8</accession>
<gene>
    <name evidence="3" type="ORF">E3N88_10603</name>
    <name evidence="2" type="ORF">E3N88_43848</name>
</gene>
<dbReference type="OrthoDB" id="14833at2759"/>
<feature type="chain" id="PRO_5036148364" evidence="1">
    <location>
        <begin position="22"/>
        <end position="107"/>
    </location>
</feature>
<evidence type="ECO:0000313" key="3">
    <source>
        <dbReference type="EMBL" id="KAD6119332.1"/>
    </source>
</evidence>
<feature type="signal peptide" evidence="1">
    <location>
        <begin position="1"/>
        <end position="21"/>
    </location>
</feature>
<protein>
    <submittedName>
        <fullName evidence="2">Uncharacterized protein</fullName>
    </submittedName>
</protein>
<evidence type="ECO:0000313" key="4">
    <source>
        <dbReference type="Proteomes" id="UP000326396"/>
    </source>
</evidence>
<dbReference type="EMBL" id="SZYD01001475">
    <property type="protein sequence ID" value="KAD0689513.1"/>
    <property type="molecule type" value="Genomic_DNA"/>
</dbReference>
<evidence type="ECO:0000256" key="1">
    <source>
        <dbReference type="SAM" id="SignalP"/>
    </source>
</evidence>
<dbReference type="AlphaFoldDB" id="A0A5N6LFY8"/>
<keyword evidence="4" id="KW-1185">Reference proteome</keyword>
<dbReference type="Proteomes" id="UP000326396">
    <property type="component" value="Linkage Group LG13"/>
</dbReference>
<proteinExistence type="predicted"/>